<dbReference type="InterPro" id="IPR054505">
    <property type="entry name" value="Myb_DNA-bind_8"/>
</dbReference>
<feature type="domain" description="Myb-like DNA-binding" evidence="2">
    <location>
        <begin position="8"/>
        <end position="54"/>
    </location>
</feature>
<evidence type="ECO:0000256" key="1">
    <source>
        <dbReference type="SAM" id="MobiDB-lite"/>
    </source>
</evidence>
<dbReference type="Pfam" id="PF22980">
    <property type="entry name" value="Myb_DNA-bind_8"/>
    <property type="match status" value="1"/>
</dbReference>
<feature type="region of interest" description="Disordered" evidence="1">
    <location>
        <begin position="57"/>
        <end position="157"/>
    </location>
</feature>
<evidence type="ECO:0000313" key="3">
    <source>
        <dbReference type="EMBL" id="CRG89780.1"/>
    </source>
</evidence>
<keyword evidence="4" id="KW-1185">Reference proteome</keyword>
<reference evidence="3 4" key="1">
    <citation type="submission" date="2015-04" db="EMBL/GenBank/DDBJ databases">
        <authorList>
            <person name="Syromyatnikov M.Y."/>
            <person name="Popov V.N."/>
        </authorList>
    </citation>
    <scope>NUCLEOTIDE SEQUENCE [LARGE SCALE GENOMIC DNA]</scope>
    <source>
        <strain evidence="3">WF-38-12</strain>
    </source>
</reference>
<dbReference type="OrthoDB" id="5353914at2759"/>
<evidence type="ECO:0000259" key="2">
    <source>
        <dbReference type="Pfam" id="PF22980"/>
    </source>
</evidence>
<gene>
    <name evidence="3" type="ORF">PISL3812_06819</name>
</gene>
<dbReference type="AlphaFoldDB" id="A0A0U1M411"/>
<proteinExistence type="predicted"/>
<dbReference type="EMBL" id="CVMT01000006">
    <property type="protein sequence ID" value="CRG89780.1"/>
    <property type="molecule type" value="Genomic_DNA"/>
</dbReference>
<organism evidence="3 4">
    <name type="scientific">Talaromyces islandicus</name>
    <name type="common">Penicillium islandicum</name>
    <dbReference type="NCBI Taxonomy" id="28573"/>
    <lineage>
        <taxon>Eukaryota</taxon>
        <taxon>Fungi</taxon>
        <taxon>Dikarya</taxon>
        <taxon>Ascomycota</taxon>
        <taxon>Pezizomycotina</taxon>
        <taxon>Eurotiomycetes</taxon>
        <taxon>Eurotiomycetidae</taxon>
        <taxon>Eurotiales</taxon>
        <taxon>Trichocomaceae</taxon>
        <taxon>Talaromyces</taxon>
        <taxon>Talaromyces sect. Islandici</taxon>
    </lineage>
</organism>
<accession>A0A0U1M411</accession>
<protein>
    <recommendedName>
        <fullName evidence="2">Myb-like DNA-binding domain-containing protein</fullName>
    </recommendedName>
</protein>
<dbReference type="STRING" id="28573.A0A0U1M411"/>
<feature type="compositionally biased region" description="Low complexity" evidence="1">
    <location>
        <begin position="67"/>
        <end position="80"/>
    </location>
</feature>
<sequence>MAARLTENDQIEFLLSCIRHSNYGQVDFDHVVKECQIVSKGAAAKRLSRLFQRYPAVSKPASGGDGNTTTTTASNTPKPATDGDDALEDTTAGKKSGKGGSPAKKSSTTAGSGAGAVIPAGGVTKKSASPAKRRAKKGKTITTTAAATTPTAAPVSGEQDELLLHEMPNVEVNTEEPYESEIFGSGDMYNASIDPAGLFETDA</sequence>
<evidence type="ECO:0000313" key="4">
    <source>
        <dbReference type="Proteomes" id="UP000054383"/>
    </source>
</evidence>
<dbReference type="Proteomes" id="UP000054383">
    <property type="component" value="Unassembled WGS sequence"/>
</dbReference>
<name>A0A0U1M411_TALIS</name>
<feature type="compositionally biased region" description="Low complexity" evidence="1">
    <location>
        <begin position="140"/>
        <end position="154"/>
    </location>
</feature>